<protein>
    <submittedName>
        <fullName evidence="1">Uncharacterized protein</fullName>
    </submittedName>
</protein>
<dbReference type="AlphaFoldDB" id="A0A2I1H8D1"/>
<keyword evidence="2" id="KW-1185">Reference proteome</keyword>
<evidence type="ECO:0000313" key="1">
    <source>
        <dbReference type="EMBL" id="PKY55128.1"/>
    </source>
</evidence>
<accession>A0A2I1H8D1</accession>
<evidence type="ECO:0000313" key="2">
    <source>
        <dbReference type="Proteomes" id="UP000234323"/>
    </source>
</evidence>
<sequence length="391" mass="44510">MTSHIDSSQQFINLKLSPFILCSYFRFLLGFSEMYIPEQFLHMVGSAFEGDLSTSYLNCTWIQTLDDYILELGVFSCPMVSPFKDVAELTLIIYVLNSIPSESVVEFSSLLQLNLLYQNWKSASPIKRVRLKNNFLWSCIFELIRSKHISCGFNGILKDAPTSPYLAHAQDLIKETSQSRPPLLISLVDEIFPSTLKTMGLFTGYDELLTQDPIKYWRSISDLKKFFSLLGLSRFTVLQTSFHAINWTLFFDTFQQSIYPRPLVSKASTFLQFPGLYADNSLCPNCGIFMETLEHFFICSPSSMDASESNPEPSQHKDITVELIQRFVVKLATKVSFSPECKLTYDELLSALRNLDAIGLPSLLSNSEDSSFSAVWFLRGFIPRDLLTFLV</sequence>
<gene>
    <name evidence="1" type="ORF">RhiirA4_474383</name>
</gene>
<dbReference type="VEuPathDB" id="FungiDB:FUN_005941"/>
<reference evidence="1 2" key="1">
    <citation type="submission" date="2015-10" db="EMBL/GenBank/DDBJ databases">
        <title>Genome analyses suggest a sexual origin of heterokaryosis in a supposedly ancient asexual fungus.</title>
        <authorList>
            <person name="Ropars J."/>
            <person name="Sedzielewska K."/>
            <person name="Noel J."/>
            <person name="Charron P."/>
            <person name="Farinelli L."/>
            <person name="Marton T."/>
            <person name="Kruger M."/>
            <person name="Pelin A."/>
            <person name="Brachmann A."/>
            <person name="Corradi N."/>
        </authorList>
    </citation>
    <scope>NUCLEOTIDE SEQUENCE [LARGE SCALE GENOMIC DNA]</scope>
    <source>
        <strain evidence="1 2">A4</strain>
    </source>
</reference>
<name>A0A2I1H8D1_9GLOM</name>
<proteinExistence type="predicted"/>
<dbReference type="Proteomes" id="UP000234323">
    <property type="component" value="Unassembled WGS sequence"/>
</dbReference>
<dbReference type="EMBL" id="LLXI01001782">
    <property type="protein sequence ID" value="PKY55128.1"/>
    <property type="molecule type" value="Genomic_DNA"/>
</dbReference>
<comment type="caution">
    <text evidence="1">The sequence shown here is derived from an EMBL/GenBank/DDBJ whole genome shotgun (WGS) entry which is preliminary data.</text>
</comment>
<organism evidence="1 2">
    <name type="scientific">Rhizophagus irregularis</name>
    <dbReference type="NCBI Taxonomy" id="588596"/>
    <lineage>
        <taxon>Eukaryota</taxon>
        <taxon>Fungi</taxon>
        <taxon>Fungi incertae sedis</taxon>
        <taxon>Mucoromycota</taxon>
        <taxon>Glomeromycotina</taxon>
        <taxon>Glomeromycetes</taxon>
        <taxon>Glomerales</taxon>
        <taxon>Glomeraceae</taxon>
        <taxon>Rhizophagus</taxon>
    </lineage>
</organism>